<dbReference type="OrthoDB" id="696504at2759"/>
<protein>
    <submittedName>
        <fullName evidence="2">Uncharacterized protein</fullName>
    </submittedName>
</protein>
<organism evidence="2 3">
    <name type="scientific">Striga hermonthica</name>
    <name type="common">Purple witchweed</name>
    <name type="synonym">Buchnera hermonthica</name>
    <dbReference type="NCBI Taxonomy" id="68872"/>
    <lineage>
        <taxon>Eukaryota</taxon>
        <taxon>Viridiplantae</taxon>
        <taxon>Streptophyta</taxon>
        <taxon>Embryophyta</taxon>
        <taxon>Tracheophyta</taxon>
        <taxon>Spermatophyta</taxon>
        <taxon>Magnoliopsida</taxon>
        <taxon>eudicotyledons</taxon>
        <taxon>Gunneridae</taxon>
        <taxon>Pentapetalae</taxon>
        <taxon>asterids</taxon>
        <taxon>lamiids</taxon>
        <taxon>Lamiales</taxon>
        <taxon>Orobanchaceae</taxon>
        <taxon>Buchnereae</taxon>
        <taxon>Striga</taxon>
    </lineage>
</organism>
<dbReference type="AlphaFoldDB" id="A0A9N7NFP7"/>
<sequence>MTQADIETLGPAWPDNRDITTRQTAVEGDTAIKGSVTDDRAAGASEPDFPPESFWLPKDAEHDWFDRNAVYERKDSTRGNSNPNSAINPSMNGSNSQRSSAKSKASIIGLPRTQKAAFADPRWRTCKAANAGLFPNREKATVTEAEPGSPKVSCMGRVRSMSGRRRANPPGTEGKTAEKSGIGGGERRSGSCADVMRVFCLKNGSRRPFRSGSGKVVEGPEEEEEPPRRSAIWEQREIPAGGERAGDTPGLGGMVRFKSGRRSAN</sequence>
<evidence type="ECO:0000256" key="1">
    <source>
        <dbReference type="SAM" id="MobiDB-lite"/>
    </source>
</evidence>
<accession>A0A9N7NFP7</accession>
<dbReference type="PANTHER" id="PTHR34120:SF2">
    <property type="entry name" value="OS01G0860900 PROTEIN"/>
    <property type="match status" value="1"/>
</dbReference>
<name>A0A9N7NFP7_STRHE</name>
<evidence type="ECO:0000313" key="3">
    <source>
        <dbReference type="Proteomes" id="UP001153555"/>
    </source>
</evidence>
<feature type="region of interest" description="Disordered" evidence="1">
    <location>
        <begin position="140"/>
        <end position="190"/>
    </location>
</feature>
<dbReference type="EMBL" id="CACSLK010027789">
    <property type="protein sequence ID" value="CAA0829660.1"/>
    <property type="molecule type" value="Genomic_DNA"/>
</dbReference>
<feature type="compositionally biased region" description="Basic and acidic residues" evidence="1">
    <location>
        <begin position="58"/>
        <end position="77"/>
    </location>
</feature>
<comment type="caution">
    <text evidence="2">The sequence shown here is derived from an EMBL/GenBank/DDBJ whole genome shotgun (WGS) entry which is preliminary data.</text>
</comment>
<dbReference type="PANTHER" id="PTHR34120">
    <property type="entry name" value="EXPRESSED PROTEIN"/>
    <property type="match status" value="1"/>
</dbReference>
<dbReference type="Proteomes" id="UP001153555">
    <property type="component" value="Unassembled WGS sequence"/>
</dbReference>
<feature type="region of interest" description="Disordered" evidence="1">
    <location>
        <begin position="204"/>
        <end position="265"/>
    </location>
</feature>
<feature type="region of interest" description="Disordered" evidence="1">
    <location>
        <begin position="1"/>
        <end position="108"/>
    </location>
</feature>
<reference evidence="2" key="1">
    <citation type="submission" date="2019-12" db="EMBL/GenBank/DDBJ databases">
        <authorList>
            <person name="Scholes J."/>
        </authorList>
    </citation>
    <scope>NUCLEOTIDE SEQUENCE</scope>
</reference>
<keyword evidence="3" id="KW-1185">Reference proteome</keyword>
<proteinExistence type="predicted"/>
<gene>
    <name evidence="2" type="ORF">SHERM_25179</name>
</gene>
<evidence type="ECO:0000313" key="2">
    <source>
        <dbReference type="EMBL" id="CAA0829660.1"/>
    </source>
</evidence>
<feature type="compositionally biased region" description="Polar residues" evidence="1">
    <location>
        <begin position="78"/>
        <end position="103"/>
    </location>
</feature>